<evidence type="ECO:0000256" key="5">
    <source>
        <dbReference type="SAM" id="MobiDB-lite"/>
    </source>
</evidence>
<evidence type="ECO:0000256" key="4">
    <source>
        <dbReference type="ARBA" id="ARBA00023306"/>
    </source>
</evidence>
<keyword evidence="1" id="KW-0963">Cytoplasm</keyword>
<organism evidence="6 7">
    <name type="scientific">Desulfatitalea alkaliphila</name>
    <dbReference type="NCBI Taxonomy" id="2929485"/>
    <lineage>
        <taxon>Bacteria</taxon>
        <taxon>Pseudomonadati</taxon>
        <taxon>Thermodesulfobacteriota</taxon>
        <taxon>Desulfobacteria</taxon>
        <taxon>Desulfobacterales</taxon>
        <taxon>Desulfosarcinaceae</taxon>
        <taxon>Desulfatitalea</taxon>
    </lineage>
</organism>
<dbReference type="Pfam" id="PF04079">
    <property type="entry name" value="SMC_ScpB"/>
    <property type="match status" value="1"/>
</dbReference>
<dbReference type="EMBL" id="JALJRB010000008">
    <property type="protein sequence ID" value="MCJ8500767.1"/>
    <property type="molecule type" value="Genomic_DNA"/>
</dbReference>
<proteinExistence type="predicted"/>
<dbReference type="AlphaFoldDB" id="A0AA41R284"/>
<dbReference type="InterPro" id="IPR036388">
    <property type="entry name" value="WH-like_DNA-bd_sf"/>
</dbReference>
<keyword evidence="3" id="KW-0159">Chromosome partition</keyword>
<reference evidence="6" key="1">
    <citation type="submission" date="2022-04" db="EMBL/GenBank/DDBJ databases">
        <title>Desulfatitalea alkaliphila sp. nov., a novel anaerobic sulfate-reducing bacterium isolated from terrestrial mud volcano, Taman Peninsula, Russia.</title>
        <authorList>
            <person name="Khomyakova M.A."/>
            <person name="Merkel A.Y."/>
            <person name="Slobodkin A.I."/>
        </authorList>
    </citation>
    <scope>NUCLEOTIDE SEQUENCE</scope>
    <source>
        <strain evidence="6">M08but</strain>
    </source>
</reference>
<dbReference type="PANTHER" id="PTHR34298">
    <property type="entry name" value="SEGREGATION AND CONDENSATION PROTEIN B"/>
    <property type="match status" value="1"/>
</dbReference>
<gene>
    <name evidence="6" type="primary">scpB</name>
    <name evidence="6" type="ORF">MRX98_09310</name>
</gene>
<accession>A0AA41R284</accession>
<comment type="caution">
    <text evidence="6">The sequence shown here is derived from an EMBL/GenBank/DDBJ whole genome shotgun (WGS) entry which is preliminary data.</text>
</comment>
<dbReference type="SUPFAM" id="SSF46785">
    <property type="entry name" value="Winged helix' DNA-binding domain"/>
    <property type="match status" value="2"/>
</dbReference>
<dbReference type="Proteomes" id="UP001165427">
    <property type="component" value="Unassembled WGS sequence"/>
</dbReference>
<name>A0AA41R284_9BACT</name>
<keyword evidence="4" id="KW-0131">Cell cycle</keyword>
<dbReference type="RefSeq" id="WP_246906177.1">
    <property type="nucleotide sequence ID" value="NZ_JALJRB010000008.1"/>
</dbReference>
<evidence type="ECO:0000256" key="1">
    <source>
        <dbReference type="ARBA" id="ARBA00022490"/>
    </source>
</evidence>
<dbReference type="NCBIfam" id="TIGR00281">
    <property type="entry name" value="SMC-Scp complex subunit ScpB"/>
    <property type="match status" value="1"/>
</dbReference>
<sequence length="273" mass="30098">MQEELKHIVESLLFVADEPLTVDKLRTLIDTADGKQIRAALQALVEEYEQRGGGFMLREVAGGWQMRSRPEYHEWIKRLLQPAPQRLSRAALETLALIAYKQPIIRADIEHVRGVDCGGVLRQLMERKLIRVLGRKEIAGRPLIYATTKLFLEMFDLKDLSELPSPMEISEFSGRLDQSQQDKIGPSTPYQADEDAIDTATATAPDTDADADVAADPDVHADADIDAVADADIAAEPQAVTDGHRTVDEDAPRETDADGGSEEDIDSPSPKNT</sequence>
<feature type="region of interest" description="Disordered" evidence="5">
    <location>
        <begin position="206"/>
        <end position="273"/>
    </location>
</feature>
<dbReference type="InterPro" id="IPR036390">
    <property type="entry name" value="WH_DNA-bd_sf"/>
</dbReference>
<evidence type="ECO:0000256" key="3">
    <source>
        <dbReference type="ARBA" id="ARBA00022829"/>
    </source>
</evidence>
<keyword evidence="7" id="KW-1185">Reference proteome</keyword>
<evidence type="ECO:0000256" key="2">
    <source>
        <dbReference type="ARBA" id="ARBA00022618"/>
    </source>
</evidence>
<dbReference type="Gene3D" id="1.10.10.10">
    <property type="entry name" value="Winged helix-like DNA-binding domain superfamily/Winged helix DNA-binding domain"/>
    <property type="match status" value="2"/>
</dbReference>
<dbReference type="GO" id="GO:0051304">
    <property type="term" value="P:chromosome separation"/>
    <property type="evidence" value="ECO:0007669"/>
    <property type="project" value="InterPro"/>
</dbReference>
<feature type="compositionally biased region" description="Basic and acidic residues" evidence="5">
    <location>
        <begin position="242"/>
        <end position="256"/>
    </location>
</feature>
<dbReference type="PANTHER" id="PTHR34298:SF2">
    <property type="entry name" value="SEGREGATION AND CONDENSATION PROTEIN B"/>
    <property type="match status" value="1"/>
</dbReference>
<feature type="compositionally biased region" description="Acidic residues" evidence="5">
    <location>
        <begin position="257"/>
        <end position="266"/>
    </location>
</feature>
<dbReference type="InterPro" id="IPR005234">
    <property type="entry name" value="ScpB_csome_segregation"/>
</dbReference>
<feature type="region of interest" description="Disordered" evidence="5">
    <location>
        <begin position="172"/>
        <end position="193"/>
    </location>
</feature>
<evidence type="ECO:0000313" key="6">
    <source>
        <dbReference type="EMBL" id="MCJ8500767.1"/>
    </source>
</evidence>
<dbReference type="GO" id="GO:0051301">
    <property type="term" value="P:cell division"/>
    <property type="evidence" value="ECO:0007669"/>
    <property type="project" value="UniProtKB-KW"/>
</dbReference>
<protein>
    <submittedName>
        <fullName evidence="6">SMC-Scp complex subunit ScpB</fullName>
    </submittedName>
</protein>
<evidence type="ECO:0000313" key="7">
    <source>
        <dbReference type="Proteomes" id="UP001165427"/>
    </source>
</evidence>
<keyword evidence="2" id="KW-0132">Cell division</keyword>